<keyword evidence="6 10" id="KW-0418">Kinase</keyword>
<comment type="caution">
    <text evidence="10">The sequence shown here is derived from an EMBL/GenBank/DDBJ whole genome shotgun (WGS) entry which is preliminary data.</text>
</comment>
<keyword evidence="8" id="KW-0539">Nucleus</keyword>
<keyword evidence="7" id="KW-0067">ATP-binding</keyword>
<evidence type="ECO:0000256" key="3">
    <source>
        <dbReference type="ARBA" id="ARBA00022490"/>
    </source>
</evidence>
<keyword evidence="11" id="KW-1185">Reference proteome</keyword>
<dbReference type="FunFam" id="3.40.50.300:FF:001691">
    <property type="entry name" value="Probable ATP-dependent kinase TDA10"/>
    <property type="match status" value="1"/>
</dbReference>
<accession>A0A2C5XLX6</accession>
<dbReference type="Gene3D" id="3.40.50.300">
    <property type="entry name" value="P-loop containing nucleotide triphosphate hydrolases"/>
    <property type="match status" value="1"/>
</dbReference>
<dbReference type="InterPro" id="IPR027417">
    <property type="entry name" value="P-loop_NTPase"/>
</dbReference>
<dbReference type="Proteomes" id="UP000222788">
    <property type="component" value="Unassembled WGS sequence"/>
</dbReference>
<keyword evidence="4" id="KW-0808">Transferase</keyword>
<dbReference type="SUPFAM" id="SSF52540">
    <property type="entry name" value="P-loop containing nucleoside triphosphate hydrolases"/>
    <property type="match status" value="1"/>
</dbReference>
<evidence type="ECO:0000256" key="8">
    <source>
        <dbReference type="ARBA" id="ARBA00023242"/>
    </source>
</evidence>
<name>A0A2C5XLX6_9PEZI</name>
<evidence type="ECO:0000256" key="5">
    <source>
        <dbReference type="ARBA" id="ARBA00022741"/>
    </source>
</evidence>
<reference evidence="10 11" key="1">
    <citation type="journal article" date="2013" name="Fungal Biol.">
        <title>Analysis of microsatellite markers in the genome of the plant pathogen Ceratocystis fimbriata.</title>
        <authorList>
            <person name="Simpson M.C."/>
            <person name="Wilken P.M."/>
            <person name="Coetzee M.P."/>
            <person name="Wingfield M.J."/>
            <person name="Wingfield B.D."/>
        </authorList>
    </citation>
    <scope>NUCLEOTIDE SEQUENCE [LARGE SCALE GENOMIC DNA]</scope>
    <source>
        <strain evidence="10 11">CBS 114723</strain>
    </source>
</reference>
<protein>
    <submittedName>
        <fullName evidence="10">Putative kinase mug58</fullName>
    </submittedName>
</protein>
<sequence length="296" mass="33259">MPTDDKSPICIPFILTQLSEYCPPPTLPNCPLFIGLNGPQGIGKTTLVTALSRSLTAHDIPHLVCSIDDFYLTRNTQAALAVSHPNNPLLSHRGEPGTHDIPLLLNVLAALERGEPTDIPRYDKAAFSGLGDRAPKAEWTSVNAPGERKVRVVLLEGWCVGFRALPEMDIVARHADTSTRTLHMHSLETLLEINEYLKTYDAVTEKFGAFIHIAASDVMFVYEWRLQQERELRKERGIGMTDEQVVTFVDGYFPAYELYLSSLRQYTPQPQKPGTTGRYLRILVDRDRSVLEHYTV</sequence>
<reference evidence="10 11" key="2">
    <citation type="journal article" date="2013" name="IMA Fungus">
        <title>IMA Genome-F 1: Ceratocystis fimbriata: Draft nuclear genome sequence for the plant pathogen, Ceratocystis fimbriata.</title>
        <authorList>
            <person name="Wilken P.M."/>
            <person name="Steenkamp E.T."/>
            <person name="Wingfield M.J."/>
            <person name="de Beer Z.W."/>
            <person name="Wingfield B.D."/>
        </authorList>
    </citation>
    <scope>NUCLEOTIDE SEQUENCE [LARGE SCALE GENOMIC DNA]</scope>
    <source>
        <strain evidence="10 11">CBS 114723</strain>
    </source>
</reference>
<dbReference type="GO" id="GO:0016301">
    <property type="term" value="F:kinase activity"/>
    <property type="evidence" value="ECO:0007669"/>
    <property type="project" value="UniProtKB-KW"/>
</dbReference>
<dbReference type="STRING" id="1035309.A0A2C5XLX6"/>
<evidence type="ECO:0000256" key="7">
    <source>
        <dbReference type="ARBA" id="ARBA00022840"/>
    </source>
</evidence>
<dbReference type="PANTHER" id="PTHR10285">
    <property type="entry name" value="URIDINE KINASE"/>
    <property type="match status" value="1"/>
</dbReference>
<comment type="similarity">
    <text evidence="9">Belongs to the GLYK kinase family.</text>
</comment>
<evidence type="ECO:0000256" key="1">
    <source>
        <dbReference type="ARBA" id="ARBA00004123"/>
    </source>
</evidence>
<evidence type="ECO:0000256" key="9">
    <source>
        <dbReference type="ARBA" id="ARBA00061312"/>
    </source>
</evidence>
<dbReference type="GO" id="GO:0005524">
    <property type="term" value="F:ATP binding"/>
    <property type="evidence" value="ECO:0007669"/>
    <property type="project" value="UniProtKB-KW"/>
</dbReference>
<dbReference type="AlphaFoldDB" id="A0A2C5XLX6"/>
<evidence type="ECO:0000256" key="6">
    <source>
        <dbReference type="ARBA" id="ARBA00022777"/>
    </source>
</evidence>
<dbReference type="GO" id="GO:0005634">
    <property type="term" value="C:nucleus"/>
    <property type="evidence" value="ECO:0007669"/>
    <property type="project" value="UniProtKB-SubCell"/>
</dbReference>
<evidence type="ECO:0000256" key="2">
    <source>
        <dbReference type="ARBA" id="ARBA00004496"/>
    </source>
</evidence>
<organism evidence="10 11">
    <name type="scientific">Ceratocystis fimbriata CBS 114723</name>
    <dbReference type="NCBI Taxonomy" id="1035309"/>
    <lineage>
        <taxon>Eukaryota</taxon>
        <taxon>Fungi</taxon>
        <taxon>Dikarya</taxon>
        <taxon>Ascomycota</taxon>
        <taxon>Pezizomycotina</taxon>
        <taxon>Sordariomycetes</taxon>
        <taxon>Hypocreomycetidae</taxon>
        <taxon>Microascales</taxon>
        <taxon>Ceratocystidaceae</taxon>
        <taxon>Ceratocystis</taxon>
    </lineage>
</organism>
<proteinExistence type="inferred from homology"/>
<evidence type="ECO:0000313" key="10">
    <source>
        <dbReference type="EMBL" id="PHH56081.1"/>
    </source>
</evidence>
<keyword evidence="5" id="KW-0547">Nucleotide-binding</keyword>
<dbReference type="GO" id="GO:0005737">
    <property type="term" value="C:cytoplasm"/>
    <property type="evidence" value="ECO:0007669"/>
    <property type="project" value="UniProtKB-SubCell"/>
</dbReference>
<comment type="subcellular location">
    <subcellularLocation>
        <location evidence="2">Cytoplasm</location>
    </subcellularLocation>
    <subcellularLocation>
        <location evidence="1">Nucleus</location>
    </subcellularLocation>
</comment>
<evidence type="ECO:0000313" key="11">
    <source>
        <dbReference type="Proteomes" id="UP000222788"/>
    </source>
</evidence>
<dbReference type="OrthoDB" id="347435at2759"/>
<dbReference type="EMBL" id="APWK03000003">
    <property type="protein sequence ID" value="PHH56081.1"/>
    <property type="molecule type" value="Genomic_DNA"/>
</dbReference>
<evidence type="ECO:0000256" key="4">
    <source>
        <dbReference type="ARBA" id="ARBA00022679"/>
    </source>
</evidence>
<keyword evidence="3" id="KW-0963">Cytoplasm</keyword>
<gene>
    <name evidence="10" type="primary">mug58</name>
    <name evidence="10" type="ORF">CFIMG_007990RA00001</name>
</gene>